<dbReference type="Proteomes" id="UP000317977">
    <property type="component" value="Unassembled WGS sequence"/>
</dbReference>
<name>A0A5C6EU87_9BACT</name>
<feature type="compositionally biased region" description="Low complexity" evidence="1">
    <location>
        <begin position="95"/>
        <end position="104"/>
    </location>
</feature>
<dbReference type="PROSITE" id="PS51257">
    <property type="entry name" value="PROKAR_LIPOPROTEIN"/>
    <property type="match status" value="1"/>
</dbReference>
<feature type="region of interest" description="Disordered" evidence="1">
    <location>
        <begin position="82"/>
        <end position="105"/>
    </location>
</feature>
<dbReference type="EMBL" id="SJPX01000003">
    <property type="protein sequence ID" value="TWU51954.1"/>
    <property type="molecule type" value="Genomic_DNA"/>
</dbReference>
<dbReference type="RefSeq" id="WP_146535196.1">
    <property type="nucleotide sequence ID" value="NZ_SJPX01000003.1"/>
</dbReference>
<evidence type="ECO:0000313" key="3">
    <source>
        <dbReference type="Proteomes" id="UP000317977"/>
    </source>
</evidence>
<dbReference type="AlphaFoldDB" id="A0A5C6EU87"/>
<comment type="caution">
    <text evidence="2">The sequence shown here is derived from an EMBL/GenBank/DDBJ whole genome shotgun (WGS) entry which is preliminary data.</text>
</comment>
<evidence type="ECO:0000313" key="2">
    <source>
        <dbReference type="EMBL" id="TWU51954.1"/>
    </source>
</evidence>
<keyword evidence="3" id="KW-1185">Reference proteome</keyword>
<gene>
    <name evidence="2" type="ORF">Poly59_35510</name>
</gene>
<reference evidence="2 3" key="1">
    <citation type="submission" date="2019-02" db="EMBL/GenBank/DDBJ databases">
        <title>Deep-cultivation of Planctomycetes and their phenomic and genomic characterization uncovers novel biology.</title>
        <authorList>
            <person name="Wiegand S."/>
            <person name="Jogler M."/>
            <person name="Boedeker C."/>
            <person name="Pinto D."/>
            <person name="Vollmers J."/>
            <person name="Rivas-Marin E."/>
            <person name="Kohn T."/>
            <person name="Peeters S.H."/>
            <person name="Heuer A."/>
            <person name="Rast P."/>
            <person name="Oberbeckmann S."/>
            <person name="Bunk B."/>
            <person name="Jeske O."/>
            <person name="Meyerdierks A."/>
            <person name="Storesund J.E."/>
            <person name="Kallscheuer N."/>
            <person name="Luecker S."/>
            <person name="Lage O.M."/>
            <person name="Pohl T."/>
            <person name="Merkel B.J."/>
            <person name="Hornburger P."/>
            <person name="Mueller R.-W."/>
            <person name="Bruemmer F."/>
            <person name="Labrenz M."/>
            <person name="Spormann A.M."/>
            <person name="Op Den Camp H."/>
            <person name="Overmann J."/>
            <person name="Amann R."/>
            <person name="Jetten M.S.M."/>
            <person name="Mascher T."/>
            <person name="Medema M.H."/>
            <person name="Devos D.P."/>
            <person name="Kaster A.-K."/>
            <person name="Ovreas L."/>
            <person name="Rohde M."/>
            <person name="Galperin M.Y."/>
            <person name="Jogler C."/>
        </authorList>
    </citation>
    <scope>NUCLEOTIDE SEQUENCE [LARGE SCALE GENOMIC DNA]</scope>
    <source>
        <strain evidence="2 3">Poly59</strain>
    </source>
</reference>
<sequence length="116" mass="12904">MERRFVLAAAIAVVCGFVGCSSARYVFKDPDVGVVAMPSNSERNREKAVELMNEHFPGGYVIDREEETVIGLVTHEHIQNNASAHDGNRGDAQIHTAHATATTTDKTEYRITYRRK</sequence>
<accession>A0A5C6EU87</accession>
<dbReference type="OrthoDB" id="283677at2"/>
<protein>
    <submittedName>
        <fullName evidence="2">Uncharacterized protein</fullName>
    </submittedName>
</protein>
<organism evidence="2 3">
    <name type="scientific">Rubripirellula reticaptiva</name>
    <dbReference type="NCBI Taxonomy" id="2528013"/>
    <lineage>
        <taxon>Bacteria</taxon>
        <taxon>Pseudomonadati</taxon>
        <taxon>Planctomycetota</taxon>
        <taxon>Planctomycetia</taxon>
        <taxon>Pirellulales</taxon>
        <taxon>Pirellulaceae</taxon>
        <taxon>Rubripirellula</taxon>
    </lineage>
</organism>
<proteinExistence type="predicted"/>
<evidence type="ECO:0000256" key="1">
    <source>
        <dbReference type="SAM" id="MobiDB-lite"/>
    </source>
</evidence>